<dbReference type="OrthoDB" id="9812701at2"/>
<comment type="similarity">
    <text evidence="7">Belongs to the binding-protein-dependent transport system permease family.</text>
</comment>
<accession>A0A4R8UI15</accession>
<dbReference type="InterPro" id="IPR035906">
    <property type="entry name" value="MetI-like_sf"/>
</dbReference>
<evidence type="ECO:0000256" key="1">
    <source>
        <dbReference type="ARBA" id="ARBA00004651"/>
    </source>
</evidence>
<dbReference type="Proteomes" id="UP000297866">
    <property type="component" value="Unassembled WGS sequence"/>
</dbReference>
<dbReference type="InterPro" id="IPR000515">
    <property type="entry name" value="MetI-like"/>
</dbReference>
<evidence type="ECO:0000256" key="7">
    <source>
        <dbReference type="RuleBase" id="RU363032"/>
    </source>
</evidence>
<keyword evidence="4 7" id="KW-0812">Transmembrane</keyword>
<dbReference type="Gene3D" id="1.10.3720.10">
    <property type="entry name" value="MetI-like"/>
    <property type="match status" value="1"/>
</dbReference>
<dbReference type="SUPFAM" id="SSF161098">
    <property type="entry name" value="MetI-like"/>
    <property type="match status" value="1"/>
</dbReference>
<feature type="transmembrane region" description="Helical" evidence="7">
    <location>
        <begin position="271"/>
        <end position="291"/>
    </location>
</feature>
<feature type="transmembrane region" description="Helical" evidence="7">
    <location>
        <begin position="108"/>
        <end position="134"/>
    </location>
</feature>
<feature type="transmembrane region" description="Helical" evidence="7">
    <location>
        <begin position="141"/>
        <end position="161"/>
    </location>
</feature>
<keyword evidence="3" id="KW-1003">Cell membrane</keyword>
<evidence type="ECO:0000313" key="10">
    <source>
        <dbReference type="Proteomes" id="UP000297866"/>
    </source>
</evidence>
<feature type="transmembrane region" description="Helical" evidence="7">
    <location>
        <begin position="215"/>
        <end position="236"/>
    </location>
</feature>
<evidence type="ECO:0000256" key="3">
    <source>
        <dbReference type="ARBA" id="ARBA00022475"/>
    </source>
</evidence>
<evidence type="ECO:0000256" key="6">
    <source>
        <dbReference type="ARBA" id="ARBA00023136"/>
    </source>
</evidence>
<dbReference type="RefSeq" id="WP_134486726.1">
    <property type="nucleotide sequence ID" value="NZ_SOEZ01000006.1"/>
</dbReference>
<dbReference type="AlphaFoldDB" id="A0A4R8UI15"/>
<comment type="subcellular location">
    <subcellularLocation>
        <location evidence="1 7">Cell membrane</location>
        <topology evidence="1 7">Multi-pass membrane protein</topology>
    </subcellularLocation>
</comment>
<protein>
    <submittedName>
        <fullName evidence="9">ABC transporter permease</fullName>
    </submittedName>
</protein>
<dbReference type="GO" id="GO:0005886">
    <property type="term" value="C:plasma membrane"/>
    <property type="evidence" value="ECO:0007669"/>
    <property type="project" value="UniProtKB-SubCell"/>
</dbReference>
<dbReference type="PANTHER" id="PTHR43386:SF25">
    <property type="entry name" value="PEPTIDE ABC TRANSPORTER PERMEASE PROTEIN"/>
    <property type="match status" value="1"/>
</dbReference>
<evidence type="ECO:0000256" key="4">
    <source>
        <dbReference type="ARBA" id="ARBA00022692"/>
    </source>
</evidence>
<dbReference type="Pfam" id="PF00528">
    <property type="entry name" value="BPD_transp_1"/>
    <property type="match status" value="1"/>
</dbReference>
<comment type="caution">
    <text evidence="9">The sequence shown here is derived from an EMBL/GenBank/DDBJ whole genome shotgun (WGS) entry which is preliminary data.</text>
</comment>
<dbReference type="PANTHER" id="PTHR43386">
    <property type="entry name" value="OLIGOPEPTIDE TRANSPORT SYSTEM PERMEASE PROTEIN APPC"/>
    <property type="match status" value="1"/>
</dbReference>
<evidence type="ECO:0000256" key="2">
    <source>
        <dbReference type="ARBA" id="ARBA00022448"/>
    </source>
</evidence>
<evidence type="ECO:0000259" key="8">
    <source>
        <dbReference type="PROSITE" id="PS50928"/>
    </source>
</evidence>
<dbReference type="CDD" id="cd06261">
    <property type="entry name" value="TM_PBP2"/>
    <property type="match status" value="1"/>
</dbReference>
<feature type="domain" description="ABC transmembrane type-1" evidence="8">
    <location>
        <begin position="102"/>
        <end position="291"/>
    </location>
</feature>
<keyword evidence="2 7" id="KW-0813">Transport</keyword>
<evidence type="ECO:0000256" key="5">
    <source>
        <dbReference type="ARBA" id="ARBA00022989"/>
    </source>
</evidence>
<feature type="transmembrane region" description="Helical" evidence="7">
    <location>
        <begin position="42"/>
        <end position="62"/>
    </location>
</feature>
<reference evidence="9 10" key="1">
    <citation type="submission" date="2019-03" db="EMBL/GenBank/DDBJ databases">
        <title>Genomics of glacier-inhabiting Cryobacterium strains.</title>
        <authorList>
            <person name="Liu Q."/>
            <person name="Xin Y.-H."/>
        </authorList>
    </citation>
    <scope>NUCLEOTIDE SEQUENCE [LARGE SCALE GENOMIC DNA]</scope>
    <source>
        <strain evidence="9 10">Sr47</strain>
    </source>
</reference>
<keyword evidence="6 7" id="KW-0472">Membrane</keyword>
<name>A0A4R8UI15_9MICO</name>
<organism evidence="9 10">
    <name type="scientific">Cryobacterium tagatosivorans</name>
    <dbReference type="NCBI Taxonomy" id="1259199"/>
    <lineage>
        <taxon>Bacteria</taxon>
        <taxon>Bacillati</taxon>
        <taxon>Actinomycetota</taxon>
        <taxon>Actinomycetes</taxon>
        <taxon>Micrococcales</taxon>
        <taxon>Microbacteriaceae</taxon>
        <taxon>Cryobacterium</taxon>
    </lineage>
</organism>
<dbReference type="PROSITE" id="PS50928">
    <property type="entry name" value="ABC_TM1"/>
    <property type="match status" value="1"/>
</dbReference>
<keyword evidence="10" id="KW-1185">Reference proteome</keyword>
<dbReference type="GO" id="GO:0055085">
    <property type="term" value="P:transmembrane transport"/>
    <property type="evidence" value="ECO:0007669"/>
    <property type="project" value="InterPro"/>
</dbReference>
<evidence type="ECO:0000313" key="9">
    <source>
        <dbReference type="EMBL" id="TFB56736.1"/>
    </source>
</evidence>
<dbReference type="InterPro" id="IPR050366">
    <property type="entry name" value="BP-dependent_transpt_permease"/>
</dbReference>
<gene>
    <name evidence="9" type="ORF">E3O23_00525</name>
</gene>
<dbReference type="EMBL" id="SOEZ01000006">
    <property type="protein sequence ID" value="TFB56736.1"/>
    <property type="molecule type" value="Genomic_DNA"/>
</dbReference>
<keyword evidence="5 7" id="KW-1133">Transmembrane helix</keyword>
<proteinExistence type="inferred from homology"/>
<sequence>MNTNMLDAINAAKPKLRRRITTVPVGGAKAITFQAVVGHRRALLGAILTAIVVLVAVVSIFWTPYDPTAFKTGAPFSPPDLAHPMGTDVYGRDILSRIMAGAQVSLTVAASAVAAAAIAGTVIGLVAGFVGGVLDLLATRIVDIMLAIPGLVFALGIVALLGPSARSVTVALAIVYTWQFARIVRSVVISVRSRSYVEAARGLDVGPLTIMGKDIFPSVLPILIVQVTTALAWGILDEASLGFLGLGVQPPNPSWGSLLIEGRQYLYDAPWLALGAGSVVVVAVLGVNFLGDGLREIVDPRSGRKN</sequence>
<feature type="transmembrane region" description="Helical" evidence="7">
    <location>
        <begin position="167"/>
        <end position="184"/>
    </location>
</feature>